<organism evidence="1 2">
    <name type="scientific">Stephania yunnanensis</name>
    <dbReference type="NCBI Taxonomy" id="152371"/>
    <lineage>
        <taxon>Eukaryota</taxon>
        <taxon>Viridiplantae</taxon>
        <taxon>Streptophyta</taxon>
        <taxon>Embryophyta</taxon>
        <taxon>Tracheophyta</taxon>
        <taxon>Spermatophyta</taxon>
        <taxon>Magnoliopsida</taxon>
        <taxon>Ranunculales</taxon>
        <taxon>Menispermaceae</taxon>
        <taxon>Menispermoideae</taxon>
        <taxon>Cissampelideae</taxon>
        <taxon>Stephania</taxon>
    </lineage>
</organism>
<comment type="caution">
    <text evidence="1">The sequence shown here is derived from an EMBL/GenBank/DDBJ whole genome shotgun (WGS) entry which is preliminary data.</text>
</comment>
<evidence type="ECO:0000313" key="1">
    <source>
        <dbReference type="EMBL" id="KAK9082115.1"/>
    </source>
</evidence>
<gene>
    <name evidence="1" type="ORF">Syun_031703</name>
</gene>
<sequence length="79" mass="8811">MLLEIHVVLTPIYSHERPMHSFISNSRLLVLKTRTILSSSCSHDFLMHSLYSHACHMALFHSASTSITILSSIGSSPCQ</sequence>
<proteinExistence type="predicted"/>
<reference evidence="1 2" key="1">
    <citation type="submission" date="2024-01" db="EMBL/GenBank/DDBJ databases">
        <title>Genome assemblies of Stephania.</title>
        <authorList>
            <person name="Yang L."/>
        </authorList>
    </citation>
    <scope>NUCLEOTIDE SEQUENCE [LARGE SCALE GENOMIC DNA]</scope>
    <source>
        <strain evidence="1">YNDBR</strain>
        <tissue evidence="1">Leaf</tissue>
    </source>
</reference>
<dbReference type="Proteomes" id="UP001420932">
    <property type="component" value="Unassembled WGS sequence"/>
</dbReference>
<accession>A0AAP0DZ27</accession>
<name>A0AAP0DZ27_9MAGN</name>
<dbReference type="AlphaFoldDB" id="A0AAP0DZ27"/>
<keyword evidence="2" id="KW-1185">Reference proteome</keyword>
<protein>
    <submittedName>
        <fullName evidence="1">Uncharacterized protein</fullName>
    </submittedName>
</protein>
<dbReference type="EMBL" id="JBBNAF010000038">
    <property type="protein sequence ID" value="KAK9082115.1"/>
    <property type="molecule type" value="Genomic_DNA"/>
</dbReference>
<evidence type="ECO:0000313" key="2">
    <source>
        <dbReference type="Proteomes" id="UP001420932"/>
    </source>
</evidence>